<dbReference type="InterPro" id="IPR002931">
    <property type="entry name" value="Transglutaminase-like"/>
</dbReference>
<dbReference type="RefSeq" id="WP_150074287.1">
    <property type="nucleotide sequence ID" value="NZ_VWOX01000001.1"/>
</dbReference>
<feature type="transmembrane region" description="Helical" evidence="2">
    <location>
        <begin position="57"/>
        <end position="76"/>
    </location>
</feature>
<keyword evidence="5" id="KW-1185">Reference proteome</keyword>
<name>A0A5M6DL97_9BACT</name>
<sequence length="847" mass="93699">MSLADTGVPTGQDDRAFDPTVAPEPDAPVRRRLEFQFALLSAAGGLVLSSGQGTEGIAVLAVFAAVFGFVFVDWLRWFELPPVGAYLAMGGAAAYCVRDFWGLQQRGEPQMVSVALLLVLVQAVLMMQRKSRRILEQLAVFCLLELVVAAIFNDAISFGLLMIPIGLVGACALSLLGFVATLESLEVRVASRTSPTAESRWGRLLHLLIGYPDETQAASSFVSTATPASVRSIRRSATAWSRYALLTLSPAVFLIAAAFFYVLPRKVDAERSVGGGAPLVGFDDEVRLQQLGQVMQNPKRALKIELTDQTTDRPYRLNGSLYLRGKVLERYSVDFSRSRPVSMWTSADDSTSVSRRLPERYLPRSGDAATLYDRVDVKVTCEAMSRPALFAIAPYYVSGDATDVVHNVEQGTLSREYTTPPYPRIAYRFGTNAFYQGVQTGWIAEPSAIEGSLSSSGFDLARVFWEQSLVPRYRRELLQYDASLVPTAAAMADRIVKQLPPDERTEAGIARAMETFLANDANFTYTLNLDSSPVPGVDPIEQFLATDRRGHCQYFASSLAMMLRSVQIPCRVVVGYRTEEYNQIGEYYVARQLHAHSWVEALIDADQMPGRLVVPGQPKTRHYWMRLDPTPGASLVEDRADGRAGGIVGLANNLWEDYVVEMDAERQSDELAEAAGLRRVSSSYKSLFQTIEQKLASLRAGNLGGGELSLRRRVPLRWLFAGIVSLAILLLLLKARWPGWFRFSRSRRGHTAIQEPGERFYAETLRQLRRVGIERHSDETPRELLQRVGTQFTRLLPGLRVLTEGFEGVRYGAGDRGVPNRLESALDELTTAINTTLEESSPGPAGR</sequence>
<evidence type="ECO:0000313" key="4">
    <source>
        <dbReference type="EMBL" id="KAA5547176.1"/>
    </source>
</evidence>
<feature type="transmembrane region" description="Helical" evidence="2">
    <location>
        <begin position="243"/>
        <end position="263"/>
    </location>
</feature>
<dbReference type="InterPro" id="IPR052901">
    <property type="entry name" value="Bact_TGase-like"/>
</dbReference>
<dbReference type="Proteomes" id="UP000324479">
    <property type="component" value="Unassembled WGS sequence"/>
</dbReference>
<comment type="caution">
    <text evidence="4">The sequence shown here is derived from an EMBL/GenBank/DDBJ whole genome shotgun (WGS) entry which is preliminary data.</text>
</comment>
<evidence type="ECO:0000313" key="5">
    <source>
        <dbReference type="Proteomes" id="UP000324479"/>
    </source>
</evidence>
<protein>
    <submittedName>
        <fullName evidence="4">Transglutaminase domain-containing protein</fullName>
    </submittedName>
</protein>
<keyword evidence="2" id="KW-1133">Transmembrane helix</keyword>
<feature type="transmembrane region" description="Helical" evidence="2">
    <location>
        <begin position="158"/>
        <end position="182"/>
    </location>
</feature>
<accession>A0A5M6DL97</accession>
<dbReference type="PANTHER" id="PTHR42736">
    <property type="entry name" value="PROTEIN-GLUTAMINE GAMMA-GLUTAMYLTRANSFERASE"/>
    <property type="match status" value="1"/>
</dbReference>
<organism evidence="4 5">
    <name type="scientific">Roseiconus nitratireducens</name>
    <dbReference type="NCBI Taxonomy" id="2605748"/>
    <lineage>
        <taxon>Bacteria</taxon>
        <taxon>Pseudomonadati</taxon>
        <taxon>Planctomycetota</taxon>
        <taxon>Planctomycetia</taxon>
        <taxon>Pirellulales</taxon>
        <taxon>Pirellulaceae</taxon>
        <taxon>Roseiconus</taxon>
    </lineage>
</organism>
<dbReference type="InterPro" id="IPR038765">
    <property type="entry name" value="Papain-like_cys_pep_sf"/>
</dbReference>
<feature type="domain" description="Transglutaminase-like" evidence="3">
    <location>
        <begin position="544"/>
        <end position="631"/>
    </location>
</feature>
<dbReference type="Gene3D" id="3.10.620.30">
    <property type="match status" value="1"/>
</dbReference>
<reference evidence="4 5" key="1">
    <citation type="submission" date="2019-08" db="EMBL/GenBank/DDBJ databases">
        <authorList>
            <person name="Dhanesh K."/>
            <person name="Kumar G."/>
            <person name="Sasikala C."/>
            <person name="Venkata Ramana C."/>
        </authorList>
    </citation>
    <scope>NUCLEOTIDE SEQUENCE [LARGE SCALE GENOMIC DNA]</scope>
    <source>
        <strain evidence="4 5">JC645</strain>
    </source>
</reference>
<gene>
    <name evidence="4" type="ORF">FYK55_01860</name>
</gene>
<evidence type="ECO:0000256" key="1">
    <source>
        <dbReference type="SAM" id="MobiDB-lite"/>
    </source>
</evidence>
<evidence type="ECO:0000259" key="3">
    <source>
        <dbReference type="SMART" id="SM00460"/>
    </source>
</evidence>
<dbReference type="PANTHER" id="PTHR42736:SF1">
    <property type="entry name" value="PROTEIN-GLUTAMINE GAMMA-GLUTAMYLTRANSFERASE"/>
    <property type="match status" value="1"/>
</dbReference>
<dbReference type="EMBL" id="VWOX01000001">
    <property type="protein sequence ID" value="KAA5547176.1"/>
    <property type="molecule type" value="Genomic_DNA"/>
</dbReference>
<feature type="transmembrane region" description="Helical" evidence="2">
    <location>
        <begin position="718"/>
        <end position="737"/>
    </location>
</feature>
<keyword evidence="2" id="KW-0812">Transmembrane</keyword>
<dbReference type="InterPro" id="IPR021878">
    <property type="entry name" value="TgpA_N"/>
</dbReference>
<keyword evidence="2" id="KW-0472">Membrane</keyword>
<dbReference type="Pfam" id="PF01841">
    <property type="entry name" value="Transglut_core"/>
    <property type="match status" value="1"/>
</dbReference>
<feature type="transmembrane region" description="Helical" evidence="2">
    <location>
        <begin position="109"/>
        <end position="127"/>
    </location>
</feature>
<dbReference type="Pfam" id="PF11992">
    <property type="entry name" value="TgpA_N"/>
    <property type="match status" value="1"/>
</dbReference>
<dbReference type="AlphaFoldDB" id="A0A5M6DL97"/>
<proteinExistence type="predicted"/>
<dbReference type="Pfam" id="PF13559">
    <property type="entry name" value="DUF4129"/>
    <property type="match status" value="1"/>
</dbReference>
<dbReference type="SUPFAM" id="SSF54001">
    <property type="entry name" value="Cysteine proteinases"/>
    <property type="match status" value="1"/>
</dbReference>
<evidence type="ECO:0000256" key="2">
    <source>
        <dbReference type="SAM" id="Phobius"/>
    </source>
</evidence>
<feature type="region of interest" description="Disordered" evidence="1">
    <location>
        <begin position="1"/>
        <end position="25"/>
    </location>
</feature>
<dbReference type="SMART" id="SM00460">
    <property type="entry name" value="TGc"/>
    <property type="match status" value="1"/>
</dbReference>
<feature type="transmembrane region" description="Helical" evidence="2">
    <location>
        <begin position="134"/>
        <end position="152"/>
    </location>
</feature>
<dbReference type="InterPro" id="IPR025403">
    <property type="entry name" value="TgpA-like_C"/>
</dbReference>